<feature type="transmembrane region" description="Helical" evidence="1">
    <location>
        <begin position="57"/>
        <end position="81"/>
    </location>
</feature>
<accession>A0ABU5F379</accession>
<evidence type="ECO:0000256" key="1">
    <source>
        <dbReference type="SAM" id="Phobius"/>
    </source>
</evidence>
<dbReference type="RefSeq" id="WP_320687649.1">
    <property type="nucleotide sequence ID" value="NZ_JAXBLV010000189.1"/>
</dbReference>
<protein>
    <recommendedName>
        <fullName evidence="4">DUF304 domain-containing protein</fullName>
    </recommendedName>
</protein>
<gene>
    <name evidence="2" type="ORF">R5W23_002459</name>
</gene>
<evidence type="ECO:0000313" key="3">
    <source>
        <dbReference type="Proteomes" id="UP001272242"/>
    </source>
</evidence>
<dbReference type="Proteomes" id="UP001272242">
    <property type="component" value="Unassembled WGS sequence"/>
</dbReference>
<evidence type="ECO:0000313" key="2">
    <source>
        <dbReference type="EMBL" id="MDY3561197.1"/>
    </source>
</evidence>
<dbReference type="EMBL" id="JAXBLV010000189">
    <property type="protein sequence ID" value="MDY3561197.1"/>
    <property type="molecule type" value="Genomic_DNA"/>
</dbReference>
<sequence>MSDPIDQPPEPVDGTVFETSTGLVLVCLLFGLFLTIAGAVLLVWLLRAAARNDPPSFTLIFGTAIGPLGAFFLFLGIRLLVRRKRFVVGEDRFQFVERVGGEDVVIAQVMYANVTGLALNRVGDVKVLSVRLARSNAAGTHDTGRYFRVVRPLADGRGYEARIPDDFRGGLSAIHEALDDAVVAWRAEQSDD</sequence>
<evidence type="ECO:0008006" key="4">
    <source>
        <dbReference type="Google" id="ProtNLM"/>
    </source>
</evidence>
<comment type="caution">
    <text evidence="2">The sequence shown here is derived from an EMBL/GenBank/DDBJ whole genome shotgun (WGS) entry which is preliminary data.</text>
</comment>
<keyword evidence="1" id="KW-1133">Transmembrane helix</keyword>
<proteinExistence type="predicted"/>
<feature type="transmembrane region" description="Helical" evidence="1">
    <location>
        <begin position="20"/>
        <end position="45"/>
    </location>
</feature>
<name>A0ABU5F379_9BACT</name>
<keyword evidence="1" id="KW-0812">Transmembrane</keyword>
<organism evidence="2 3">
    <name type="scientific">Gemmata algarum</name>
    <dbReference type="NCBI Taxonomy" id="2975278"/>
    <lineage>
        <taxon>Bacteria</taxon>
        <taxon>Pseudomonadati</taxon>
        <taxon>Planctomycetota</taxon>
        <taxon>Planctomycetia</taxon>
        <taxon>Gemmatales</taxon>
        <taxon>Gemmataceae</taxon>
        <taxon>Gemmata</taxon>
    </lineage>
</organism>
<keyword evidence="3" id="KW-1185">Reference proteome</keyword>
<reference evidence="3" key="1">
    <citation type="journal article" date="2023" name="Mar. Drugs">
        <title>Gemmata algarum, a Novel Planctomycete Isolated from an Algal Mat, Displays Antimicrobial Activity.</title>
        <authorList>
            <person name="Kumar G."/>
            <person name="Kallscheuer N."/>
            <person name="Kashif M."/>
            <person name="Ahamad S."/>
            <person name="Jagadeeshwari U."/>
            <person name="Pannikurungottu S."/>
            <person name="Haufschild T."/>
            <person name="Kabuu M."/>
            <person name="Sasikala C."/>
            <person name="Jogler C."/>
            <person name="Ramana C."/>
        </authorList>
    </citation>
    <scope>NUCLEOTIDE SEQUENCE [LARGE SCALE GENOMIC DNA]</scope>
    <source>
        <strain evidence="3">JC673</strain>
    </source>
</reference>
<keyword evidence="1" id="KW-0472">Membrane</keyword>